<evidence type="ECO:0000256" key="8">
    <source>
        <dbReference type="ARBA" id="ARBA00022842"/>
    </source>
</evidence>
<evidence type="ECO:0000256" key="9">
    <source>
        <dbReference type="ARBA" id="ARBA00031306"/>
    </source>
</evidence>
<proteinExistence type="predicted"/>
<evidence type="ECO:0000256" key="11">
    <source>
        <dbReference type="SAM" id="MobiDB-lite"/>
    </source>
</evidence>
<dbReference type="InterPro" id="IPR003374">
    <property type="entry name" value="ApbE-like_sf"/>
</dbReference>
<dbReference type="PANTHER" id="PTHR30040">
    <property type="entry name" value="THIAMINE BIOSYNTHESIS LIPOPROTEIN APBE"/>
    <property type="match status" value="1"/>
</dbReference>
<comment type="caution">
    <text evidence="12">The sequence shown here is derived from an EMBL/GenBank/DDBJ whole genome shotgun (WGS) entry which is preliminary data.</text>
</comment>
<feature type="compositionally biased region" description="Low complexity" evidence="11">
    <location>
        <begin position="1"/>
        <end position="24"/>
    </location>
</feature>
<dbReference type="PANTHER" id="PTHR30040:SF2">
    <property type="entry name" value="FAD:PROTEIN FMN TRANSFERASE"/>
    <property type="match status" value="1"/>
</dbReference>
<gene>
    <name evidence="12" type="ORF">KIH74_26980</name>
</gene>
<evidence type="ECO:0000256" key="4">
    <source>
        <dbReference type="ARBA" id="ARBA00022630"/>
    </source>
</evidence>
<evidence type="ECO:0000256" key="2">
    <source>
        <dbReference type="ARBA" id="ARBA00011955"/>
    </source>
</evidence>
<protein>
    <recommendedName>
        <fullName evidence="3">FAD:protein FMN transferase</fullName>
        <ecNumber evidence="2">2.7.1.180</ecNumber>
    </recommendedName>
    <alternativeName>
        <fullName evidence="9">Flavin transferase</fullName>
    </alternativeName>
</protein>
<evidence type="ECO:0000256" key="5">
    <source>
        <dbReference type="ARBA" id="ARBA00022679"/>
    </source>
</evidence>
<keyword evidence="13" id="KW-1185">Reference proteome</keyword>
<name>A0ABS5TNE7_9ACTN</name>
<keyword evidence="5 12" id="KW-0808">Transferase</keyword>
<evidence type="ECO:0000256" key="7">
    <source>
        <dbReference type="ARBA" id="ARBA00022827"/>
    </source>
</evidence>
<evidence type="ECO:0000313" key="12">
    <source>
        <dbReference type="EMBL" id="MBT0772617.1"/>
    </source>
</evidence>
<dbReference type="RefSeq" id="WP_214159160.1">
    <property type="nucleotide sequence ID" value="NZ_JAHBAY010000013.1"/>
</dbReference>
<reference evidence="12 13" key="1">
    <citation type="submission" date="2021-05" db="EMBL/GenBank/DDBJ databases">
        <title>Kineosporia and Streptomyces sp. nov. two new marine actinobacteria isolated from Coral.</title>
        <authorList>
            <person name="Buangrab K."/>
            <person name="Sutthacheep M."/>
            <person name="Yeemin T."/>
            <person name="Harunari E."/>
            <person name="Igarashi Y."/>
            <person name="Kanchanasin P."/>
            <person name="Tanasupawat S."/>
            <person name="Phongsopitanun W."/>
        </authorList>
    </citation>
    <scope>NUCLEOTIDE SEQUENCE [LARGE SCALE GENOMIC DNA]</scope>
    <source>
        <strain evidence="12 13">J2-2</strain>
    </source>
</reference>
<keyword evidence="4" id="KW-0285">Flavoprotein</keyword>
<evidence type="ECO:0000256" key="10">
    <source>
        <dbReference type="ARBA" id="ARBA00048540"/>
    </source>
</evidence>
<keyword evidence="6" id="KW-0479">Metal-binding</keyword>
<dbReference type="EMBL" id="JAHBAY010000013">
    <property type="protein sequence ID" value="MBT0772617.1"/>
    <property type="molecule type" value="Genomic_DNA"/>
</dbReference>
<dbReference type="Gene3D" id="3.10.520.10">
    <property type="entry name" value="ApbE-like domains"/>
    <property type="match status" value="1"/>
</dbReference>
<keyword evidence="7" id="KW-0274">FAD</keyword>
<dbReference type="SUPFAM" id="SSF143631">
    <property type="entry name" value="ApbE-like"/>
    <property type="match status" value="1"/>
</dbReference>
<evidence type="ECO:0000313" key="13">
    <source>
        <dbReference type="Proteomes" id="UP001197247"/>
    </source>
</evidence>
<feature type="region of interest" description="Disordered" evidence="11">
    <location>
        <begin position="1"/>
        <end position="29"/>
    </location>
</feature>
<keyword evidence="8" id="KW-0460">Magnesium</keyword>
<dbReference type="GO" id="GO:0016740">
    <property type="term" value="F:transferase activity"/>
    <property type="evidence" value="ECO:0007669"/>
    <property type="project" value="UniProtKB-KW"/>
</dbReference>
<dbReference type="EC" id="2.7.1.180" evidence="2"/>
<comment type="catalytic activity">
    <reaction evidence="10">
        <text>L-threonyl-[protein] + FAD = FMN-L-threonyl-[protein] + AMP + H(+)</text>
        <dbReference type="Rhea" id="RHEA:36847"/>
        <dbReference type="Rhea" id="RHEA-COMP:11060"/>
        <dbReference type="Rhea" id="RHEA-COMP:11061"/>
        <dbReference type="ChEBI" id="CHEBI:15378"/>
        <dbReference type="ChEBI" id="CHEBI:30013"/>
        <dbReference type="ChEBI" id="CHEBI:57692"/>
        <dbReference type="ChEBI" id="CHEBI:74257"/>
        <dbReference type="ChEBI" id="CHEBI:456215"/>
        <dbReference type="EC" id="2.7.1.180"/>
    </reaction>
</comment>
<evidence type="ECO:0000256" key="1">
    <source>
        <dbReference type="ARBA" id="ARBA00001946"/>
    </source>
</evidence>
<dbReference type="InterPro" id="IPR024932">
    <property type="entry name" value="ApbE"/>
</dbReference>
<dbReference type="Proteomes" id="UP001197247">
    <property type="component" value="Unassembled WGS sequence"/>
</dbReference>
<evidence type="ECO:0000256" key="3">
    <source>
        <dbReference type="ARBA" id="ARBA00016337"/>
    </source>
</evidence>
<organism evidence="12 13">
    <name type="scientific">Kineosporia corallincola</name>
    <dbReference type="NCBI Taxonomy" id="2835133"/>
    <lineage>
        <taxon>Bacteria</taxon>
        <taxon>Bacillati</taxon>
        <taxon>Actinomycetota</taxon>
        <taxon>Actinomycetes</taxon>
        <taxon>Kineosporiales</taxon>
        <taxon>Kineosporiaceae</taxon>
        <taxon>Kineosporia</taxon>
    </lineage>
</organism>
<sequence>MDQPGDQPGNQPGNQPGDQPGNGPMTPTAVRYGTARWSALGSYAALVVADATRLDAARAACERILAEVDMAASRFRTDSDLSRVNRAAGSWVPVSPLLCRAVSAAVWAADLTDGLVDPTLGRQLLALGYDRDLDELRRSMAAGRPTDSTVAPGLVSADPAHVVGPARAGAWREIEIDPQGAVRVPDDVSLDLGATGKAFAADLIAEVVPAEAGTDLVISLGGDVAVGLLPGTAPGSHPWRVSITELPQDVGDPGAEVVVIAEGGLATSSVLARRWWNDGDVHHLLDPRTGRPVDATFRTVTACGCSCVEANAISTSSIVRGSDAIAWLEYEDVAARLVDADGNVRRVAGWPLPEQVP</sequence>
<accession>A0ABS5TNE7</accession>
<comment type="cofactor">
    <cofactor evidence="1">
        <name>Mg(2+)</name>
        <dbReference type="ChEBI" id="CHEBI:18420"/>
    </cofactor>
</comment>
<evidence type="ECO:0000256" key="6">
    <source>
        <dbReference type="ARBA" id="ARBA00022723"/>
    </source>
</evidence>
<dbReference type="Pfam" id="PF02424">
    <property type="entry name" value="ApbE"/>
    <property type="match status" value="1"/>
</dbReference>